<feature type="transmembrane region" description="Helical" evidence="9">
    <location>
        <begin position="183"/>
        <end position="206"/>
    </location>
</feature>
<dbReference type="InterPro" id="IPR000725">
    <property type="entry name" value="Olfact_rcpt"/>
</dbReference>
<dbReference type="FunFam" id="1.20.1070.10:FF:000006">
    <property type="entry name" value="Olfactory receptor"/>
    <property type="match status" value="1"/>
</dbReference>
<reference evidence="11 12" key="1">
    <citation type="submission" date="2020-12" db="EMBL/GenBank/DDBJ databases">
        <title>De novo assembly of Tibetan sheep genome.</title>
        <authorList>
            <person name="Li X."/>
        </authorList>
    </citation>
    <scope>NUCLEOTIDE SEQUENCE [LARGE SCALE GENOMIC DNA]</scope>
    <source>
        <tissue evidence="11">Heart</tissue>
    </source>
</reference>
<evidence type="ECO:0000256" key="7">
    <source>
        <dbReference type="ARBA" id="ARBA00023136"/>
    </source>
</evidence>
<accession>A0A836CW30</accession>
<keyword evidence="3" id="KW-0716">Sensory transduction</keyword>
<dbReference type="PRINTS" id="PR00245">
    <property type="entry name" value="OLFACTORYR"/>
</dbReference>
<feature type="domain" description="G-protein coupled receptors family 1 profile" evidence="10">
    <location>
        <begin position="1"/>
        <end position="140"/>
    </location>
</feature>
<dbReference type="PANTHER" id="PTHR26450">
    <property type="entry name" value="OLFACTORY RECEPTOR 56B1-RELATED"/>
    <property type="match status" value="1"/>
</dbReference>
<dbReference type="Pfam" id="PF13853">
    <property type="entry name" value="7tm_4"/>
    <property type="match status" value="2"/>
</dbReference>
<name>A0A836CW30_SHEEP</name>
<evidence type="ECO:0000256" key="6">
    <source>
        <dbReference type="ARBA" id="ARBA00022989"/>
    </source>
</evidence>
<keyword evidence="5" id="KW-0552">Olfaction</keyword>
<dbReference type="PANTHER" id="PTHR26450:SF18">
    <property type="entry name" value="OLFACTORY RECEPTOR 52N5"/>
    <property type="match status" value="1"/>
</dbReference>
<dbReference type="GO" id="GO:0007186">
    <property type="term" value="P:G protein-coupled receptor signaling pathway"/>
    <property type="evidence" value="ECO:0007669"/>
    <property type="project" value="InterPro"/>
</dbReference>
<keyword evidence="4 9" id="KW-0812">Transmembrane</keyword>
<evidence type="ECO:0000256" key="4">
    <source>
        <dbReference type="ARBA" id="ARBA00022692"/>
    </source>
</evidence>
<evidence type="ECO:0000313" key="12">
    <source>
        <dbReference type="Proteomes" id="UP000664991"/>
    </source>
</evidence>
<evidence type="ECO:0000256" key="2">
    <source>
        <dbReference type="ARBA" id="ARBA00004141"/>
    </source>
</evidence>
<evidence type="ECO:0000259" key="10">
    <source>
        <dbReference type="PROSITE" id="PS50262"/>
    </source>
</evidence>
<proteinExistence type="predicted"/>
<dbReference type="EMBL" id="JAEMGP010000015">
    <property type="protein sequence ID" value="KAG5199704.1"/>
    <property type="molecule type" value="Genomic_DNA"/>
</dbReference>
<feature type="transmembrane region" description="Helical" evidence="9">
    <location>
        <begin position="239"/>
        <end position="268"/>
    </location>
</feature>
<feature type="transmembrane region" description="Helical" evidence="9">
    <location>
        <begin position="43"/>
        <end position="72"/>
    </location>
</feature>
<evidence type="ECO:0000256" key="5">
    <source>
        <dbReference type="ARBA" id="ARBA00022725"/>
    </source>
</evidence>
<evidence type="ECO:0000256" key="3">
    <source>
        <dbReference type="ARBA" id="ARBA00022606"/>
    </source>
</evidence>
<comment type="caution">
    <text evidence="11">The sequence shown here is derived from an EMBL/GenBank/DDBJ whole genome shotgun (WGS) entry which is preliminary data.</text>
</comment>
<dbReference type="Gene3D" id="1.20.1070.10">
    <property type="entry name" value="Rhodopsin 7-helix transmembrane proteins"/>
    <property type="match status" value="2"/>
</dbReference>
<keyword evidence="7 9" id="KW-0472">Membrane</keyword>
<comment type="function">
    <text evidence="1">Odorant receptor.</text>
</comment>
<dbReference type="GO" id="GO:0004984">
    <property type="term" value="F:olfactory receptor activity"/>
    <property type="evidence" value="ECO:0007669"/>
    <property type="project" value="InterPro"/>
</dbReference>
<evidence type="ECO:0000256" key="8">
    <source>
        <dbReference type="ARBA" id="ARBA00023224"/>
    </source>
</evidence>
<evidence type="ECO:0000256" key="1">
    <source>
        <dbReference type="ARBA" id="ARBA00002936"/>
    </source>
</evidence>
<dbReference type="GO" id="GO:0005886">
    <property type="term" value="C:plasma membrane"/>
    <property type="evidence" value="ECO:0007669"/>
    <property type="project" value="TreeGrafter"/>
</dbReference>
<feature type="transmembrane region" description="Helical" evidence="9">
    <location>
        <begin position="315"/>
        <end position="336"/>
    </location>
</feature>
<feature type="domain" description="G-protein coupled receptors family 1 profile" evidence="10">
    <location>
        <begin position="157"/>
        <end position="336"/>
    </location>
</feature>
<feature type="transmembrane region" description="Helical" evidence="9">
    <location>
        <begin position="84"/>
        <end position="107"/>
    </location>
</feature>
<dbReference type="InterPro" id="IPR050402">
    <property type="entry name" value="OR51/52/56-like"/>
</dbReference>
<feature type="transmembrane region" description="Helical" evidence="9">
    <location>
        <begin position="280"/>
        <end position="303"/>
    </location>
</feature>
<dbReference type="Proteomes" id="UP000664991">
    <property type="component" value="Chromosome 15"/>
</dbReference>
<dbReference type="InterPro" id="IPR017452">
    <property type="entry name" value="GPCR_Rhodpsn_7TM"/>
</dbReference>
<evidence type="ECO:0000313" key="11">
    <source>
        <dbReference type="EMBL" id="KAG5199704.1"/>
    </source>
</evidence>
<keyword evidence="8" id="KW-0807">Transducer</keyword>
<comment type="subcellular location">
    <subcellularLocation>
        <location evidence="2">Membrane</location>
        <topology evidence="2">Multi-pass membrane protein</topology>
    </subcellularLocation>
</comment>
<keyword evidence="6 9" id="KW-1133">Transmembrane helix</keyword>
<sequence length="362" mass="40035">MLVIPFTFLTKRLPYCRGNVILHTYCDHMSVAKISCGNVKVNAIYGLMVALLIGGFDILCITVSYTMILRAVVSLSSAEARQKAFSTCTAHIFAIVITYVPAFFTFFTHRFWGRSIPPHIHIIMANLYLLMPPTMNPIVITGKNKEVGEIPGVESGVLMLMALDRYVAICYPLRYATILTNPIIAKAGLVTFLRGALLMIPFPFLVKRLPFCRSNIISHTYCDHMSVVKLSCASIKVNVIYGLVVALLIGVFDICCISVSYTMILRAVVSLSSADARQKAFSTCTAHISAIIVTYVPAFFTFFTHRFGGHSIPSSLHIIVANLYLLLPPTLNPIVYGVKTKQIRDNVIKLLQDVKSASTQDN</sequence>
<organism evidence="11 12">
    <name type="scientific">Ovis aries</name>
    <name type="common">Sheep</name>
    <dbReference type="NCBI Taxonomy" id="9940"/>
    <lineage>
        <taxon>Eukaryota</taxon>
        <taxon>Metazoa</taxon>
        <taxon>Chordata</taxon>
        <taxon>Craniata</taxon>
        <taxon>Vertebrata</taxon>
        <taxon>Euteleostomi</taxon>
        <taxon>Mammalia</taxon>
        <taxon>Eutheria</taxon>
        <taxon>Laurasiatheria</taxon>
        <taxon>Artiodactyla</taxon>
        <taxon>Ruminantia</taxon>
        <taxon>Pecora</taxon>
        <taxon>Bovidae</taxon>
        <taxon>Caprinae</taxon>
        <taxon>Ovis</taxon>
    </lineage>
</organism>
<protein>
    <recommendedName>
        <fullName evidence="10">G-protein coupled receptors family 1 profile domain-containing protein</fullName>
    </recommendedName>
</protein>
<dbReference type="AlphaFoldDB" id="A0A836CW30"/>
<dbReference type="PROSITE" id="PS50262">
    <property type="entry name" value="G_PROTEIN_RECEP_F1_2"/>
    <property type="match status" value="2"/>
</dbReference>
<gene>
    <name evidence="11" type="ORF">JEQ12_006183</name>
</gene>
<evidence type="ECO:0000256" key="9">
    <source>
        <dbReference type="SAM" id="Phobius"/>
    </source>
</evidence>
<feature type="transmembrane region" description="Helical" evidence="9">
    <location>
        <begin position="119"/>
        <end position="140"/>
    </location>
</feature>
<dbReference type="SUPFAM" id="SSF81321">
    <property type="entry name" value="Family A G protein-coupled receptor-like"/>
    <property type="match status" value="2"/>
</dbReference>